<name>A0A387BDA6_9LACT</name>
<feature type="transmembrane region" description="Helical" evidence="1">
    <location>
        <begin position="12"/>
        <end position="37"/>
    </location>
</feature>
<feature type="transmembrane region" description="Helical" evidence="1">
    <location>
        <begin position="125"/>
        <end position="147"/>
    </location>
</feature>
<keyword evidence="1" id="KW-0812">Transmembrane</keyword>
<dbReference type="KEGG" id="lact:D7I46_12680"/>
<gene>
    <name evidence="2" type="ORF">D7I46_12680</name>
</gene>
<proteinExistence type="predicted"/>
<sequence>MKGVKKKYPCWIRWSLLIYSFIAFLVTVIYTAFHLYFFNIDWERYQDDNAYWTKANKILQHGVFRIKGQELALHSFLLIGLLFLGILVSVGLFVFARRTYYARTWTPLIATVGFMLPLIPFGTNVLLTLIIAYLFILVGSALSVSALKLL</sequence>
<dbReference type="EMBL" id="CP032627">
    <property type="protein sequence ID" value="AYG01833.1"/>
    <property type="molecule type" value="Genomic_DNA"/>
</dbReference>
<keyword evidence="1" id="KW-0472">Membrane</keyword>
<accession>A0A387BDA6</accession>
<evidence type="ECO:0000256" key="1">
    <source>
        <dbReference type="SAM" id="Phobius"/>
    </source>
</evidence>
<dbReference type="OrthoDB" id="2242370at2"/>
<organism evidence="2 3">
    <name type="scientific">Lactococcus allomyrinae</name>
    <dbReference type="NCBI Taxonomy" id="2419773"/>
    <lineage>
        <taxon>Bacteria</taxon>
        <taxon>Bacillati</taxon>
        <taxon>Bacillota</taxon>
        <taxon>Bacilli</taxon>
        <taxon>Lactobacillales</taxon>
        <taxon>Streptococcaceae</taxon>
        <taxon>Lactococcus</taxon>
    </lineage>
</organism>
<keyword evidence="1" id="KW-1133">Transmembrane helix</keyword>
<keyword evidence="3" id="KW-1185">Reference proteome</keyword>
<protein>
    <submittedName>
        <fullName evidence="2">Transporter</fullName>
    </submittedName>
</protein>
<feature type="transmembrane region" description="Helical" evidence="1">
    <location>
        <begin position="100"/>
        <end position="119"/>
    </location>
</feature>
<dbReference type="Proteomes" id="UP000269374">
    <property type="component" value="Chromosome"/>
</dbReference>
<evidence type="ECO:0000313" key="2">
    <source>
        <dbReference type="EMBL" id="AYG01833.1"/>
    </source>
</evidence>
<dbReference type="AlphaFoldDB" id="A0A387BDA6"/>
<feature type="transmembrane region" description="Helical" evidence="1">
    <location>
        <begin position="71"/>
        <end position="95"/>
    </location>
</feature>
<reference evidence="2 3" key="1">
    <citation type="submission" date="2018-09" db="EMBL/GenBank/DDBJ databases">
        <title>Genome sequencing of strain 1JSPR-7.</title>
        <authorList>
            <person name="Heo J."/>
            <person name="Kim S.-J."/>
            <person name="Kwon S.-W."/>
        </authorList>
    </citation>
    <scope>NUCLEOTIDE SEQUENCE [LARGE SCALE GENOMIC DNA]</scope>
    <source>
        <strain evidence="2 3">1JSPR-7</strain>
    </source>
</reference>
<dbReference type="RefSeq" id="WP_120773202.1">
    <property type="nucleotide sequence ID" value="NZ_CP032627.1"/>
</dbReference>
<evidence type="ECO:0000313" key="3">
    <source>
        <dbReference type="Proteomes" id="UP000269374"/>
    </source>
</evidence>